<keyword evidence="3" id="KW-1185">Reference proteome</keyword>
<evidence type="ECO:0000259" key="1">
    <source>
        <dbReference type="Pfam" id="PF02211"/>
    </source>
</evidence>
<accession>A0ABT9E158</accession>
<name>A0ABT9E158_9PROT</name>
<dbReference type="RefSeq" id="WP_305104622.1">
    <property type="nucleotide sequence ID" value="NZ_JAUTWS010000013.1"/>
</dbReference>
<comment type="caution">
    <text evidence="2">The sequence shown here is derived from an EMBL/GenBank/DDBJ whole genome shotgun (WGS) entry which is preliminary data.</text>
</comment>
<evidence type="ECO:0000313" key="3">
    <source>
        <dbReference type="Proteomes" id="UP001243009"/>
    </source>
</evidence>
<dbReference type="Pfam" id="PF02211">
    <property type="entry name" value="NHase_beta_C"/>
    <property type="match status" value="1"/>
</dbReference>
<dbReference type="InterPro" id="IPR008990">
    <property type="entry name" value="Elect_transpt_acc-like_dom_sf"/>
</dbReference>
<dbReference type="Proteomes" id="UP001243009">
    <property type="component" value="Unassembled WGS sequence"/>
</dbReference>
<evidence type="ECO:0000313" key="2">
    <source>
        <dbReference type="EMBL" id="MDO9709755.1"/>
    </source>
</evidence>
<gene>
    <name evidence="2" type="ORF">Q7A36_15495</name>
</gene>
<dbReference type="SUPFAM" id="SSF50090">
    <property type="entry name" value="Electron transport accessory proteins"/>
    <property type="match status" value="1"/>
</dbReference>
<protein>
    <submittedName>
        <fullName evidence="2">Nitrile hydratase subunit beta</fullName>
        <ecNumber evidence="2">4.2.1.84</ecNumber>
    </submittedName>
</protein>
<proteinExistence type="predicted"/>
<sequence length="117" mass="13240">MQVVTPDKVPALIATGGSTRVDRPVAPRFRPGDRVTVRVLNPEHHTRLPRYARGKRGVVEHDHGVFVFPDTSAHRQGDKPQHVYTVRFTARELWGPAAGERDTLRLDLWDDYLDPAP</sequence>
<dbReference type="GO" id="GO:0018822">
    <property type="term" value="F:nitrile hydratase activity"/>
    <property type="evidence" value="ECO:0007669"/>
    <property type="project" value="UniProtKB-EC"/>
</dbReference>
<feature type="domain" description="Nitrile hydratase beta subunit" evidence="1">
    <location>
        <begin position="21"/>
        <end position="114"/>
    </location>
</feature>
<organism evidence="2 3">
    <name type="scientific">Paracraurococcus lichenis</name>
    <dbReference type="NCBI Taxonomy" id="3064888"/>
    <lineage>
        <taxon>Bacteria</taxon>
        <taxon>Pseudomonadati</taxon>
        <taxon>Pseudomonadota</taxon>
        <taxon>Alphaproteobacteria</taxon>
        <taxon>Acetobacterales</taxon>
        <taxon>Roseomonadaceae</taxon>
        <taxon>Paracraurococcus</taxon>
    </lineage>
</organism>
<dbReference type="EMBL" id="JAUTWS010000013">
    <property type="protein sequence ID" value="MDO9709755.1"/>
    <property type="molecule type" value="Genomic_DNA"/>
</dbReference>
<dbReference type="Gene3D" id="2.30.30.50">
    <property type="match status" value="1"/>
</dbReference>
<keyword evidence="2" id="KW-0456">Lyase</keyword>
<reference evidence="2 3" key="1">
    <citation type="submission" date="2023-08" db="EMBL/GenBank/DDBJ databases">
        <title>The draft genome sequence of Paracraurococcus sp. LOR1-02.</title>
        <authorList>
            <person name="Kingkaew E."/>
            <person name="Tanasupawat S."/>
        </authorList>
    </citation>
    <scope>NUCLEOTIDE SEQUENCE [LARGE SCALE GENOMIC DNA]</scope>
    <source>
        <strain evidence="2 3">LOR1-02</strain>
    </source>
</reference>
<dbReference type="EC" id="4.2.1.84" evidence="2"/>
<dbReference type="InterPro" id="IPR024690">
    <property type="entry name" value="CN_hydtase_beta_dom_C"/>
</dbReference>